<evidence type="ECO:0000313" key="11">
    <source>
        <dbReference type="Proteomes" id="UP000502196"/>
    </source>
</evidence>
<proteinExistence type="inferred from homology"/>
<organism evidence="10 11">
    <name type="scientific">Kyrpidia spormannii</name>
    <dbReference type="NCBI Taxonomy" id="2055160"/>
    <lineage>
        <taxon>Bacteria</taxon>
        <taxon>Bacillati</taxon>
        <taxon>Bacillota</taxon>
        <taxon>Bacilli</taxon>
        <taxon>Bacillales</taxon>
        <taxon>Alicyclobacillaceae</taxon>
        <taxon>Kyrpidia</taxon>
    </lineage>
</organism>
<evidence type="ECO:0000256" key="3">
    <source>
        <dbReference type="ARBA" id="ARBA00050326"/>
    </source>
</evidence>
<dbReference type="Gene3D" id="3.40.605.10">
    <property type="entry name" value="Aldehyde Dehydrogenase, Chain A, domain 1"/>
    <property type="match status" value="1"/>
</dbReference>
<feature type="active site" evidence="7">
    <location>
        <position position="262"/>
    </location>
</feature>
<comment type="catalytic activity">
    <reaction evidence="3">
        <text>(2S)-3-sulfolactaldehyde + NAD(+) + H2O = (2S)-3-sulfolactate + NADH + 2 H(+)</text>
        <dbReference type="Rhea" id="RHEA:47932"/>
        <dbReference type="ChEBI" id="CHEBI:15377"/>
        <dbReference type="ChEBI" id="CHEBI:15378"/>
        <dbReference type="ChEBI" id="CHEBI:57540"/>
        <dbReference type="ChEBI" id="CHEBI:57945"/>
        <dbReference type="ChEBI" id="CHEBI:61289"/>
        <dbReference type="ChEBI" id="CHEBI:90109"/>
        <dbReference type="EC" id="1.2.1.97"/>
    </reaction>
    <physiologicalReaction direction="left-to-right" evidence="3">
        <dbReference type="Rhea" id="RHEA:47933"/>
    </physiologicalReaction>
</comment>
<evidence type="ECO:0000313" key="10">
    <source>
        <dbReference type="EMBL" id="CAB3391584.1"/>
    </source>
</evidence>
<name>A0A6F9E418_9BACL</name>
<reference evidence="10 11" key="1">
    <citation type="submission" date="2020-04" db="EMBL/GenBank/DDBJ databases">
        <authorList>
            <person name="Hogendoorn C."/>
        </authorList>
    </citation>
    <scope>NUCLEOTIDE SEQUENCE [LARGE SCALE GENOMIC DNA]</scope>
    <source>
        <strain evidence="10">COOX1</strain>
    </source>
</reference>
<dbReference type="AlphaFoldDB" id="A0A6F9E418"/>
<feature type="domain" description="Aldehyde dehydrogenase" evidence="9">
    <location>
        <begin position="26"/>
        <end position="491"/>
    </location>
</feature>
<keyword evidence="2 8" id="KW-0560">Oxidoreductase</keyword>
<comment type="similarity">
    <text evidence="1 8">Belongs to the aldehyde dehydrogenase family.</text>
</comment>
<dbReference type="PANTHER" id="PTHR11699">
    <property type="entry name" value="ALDEHYDE DEHYDROGENASE-RELATED"/>
    <property type="match status" value="1"/>
</dbReference>
<dbReference type="InterPro" id="IPR015590">
    <property type="entry name" value="Aldehyde_DH_dom"/>
</dbReference>
<accession>A0A6F9E418</accession>
<dbReference type="PROSITE" id="PS00070">
    <property type="entry name" value="ALDEHYDE_DEHYDR_CYS"/>
    <property type="match status" value="1"/>
</dbReference>
<evidence type="ECO:0000256" key="4">
    <source>
        <dbReference type="ARBA" id="ARBA00054572"/>
    </source>
</evidence>
<comment type="function">
    <text evidence="4">Part of the sulfo-TAL (or sulfo-SFT) pathway, a D-sulfoquinovose degradation pathway that produces sulfolactate (SL). Catalyzes the oxidation of 3-sulfolactaldehyde (SLA) to sulfolactate (SL).</text>
</comment>
<dbReference type="InterPro" id="IPR016163">
    <property type="entry name" value="Ald_DH_C"/>
</dbReference>
<gene>
    <name evidence="10" type="primary">aldHT</name>
    <name evidence="10" type="ORF">COOX1_0984</name>
</gene>
<dbReference type="EMBL" id="LR792683">
    <property type="protein sequence ID" value="CAB3391584.1"/>
    <property type="molecule type" value="Genomic_DNA"/>
</dbReference>
<dbReference type="Gene3D" id="3.40.309.10">
    <property type="entry name" value="Aldehyde Dehydrogenase, Chain A, domain 2"/>
    <property type="match status" value="1"/>
</dbReference>
<sequence length="495" mass="53893">MPGSVKEREDDRVEPTTVIQYIDGQWRNPRQPEWFESVNPANGETVAVCAVSPEGDVEESIAAAKNAFRRWRRVPAPQRATYLWKVAEILEARKPDLARMMTLEMGKVLAESLAEVDTVIASCRYMAGEGRRMFGDTLPSGMDNRTIMTVREPIGVVACITPWNFPLSLAAYKLFAALVAGNTVVWKPSSEVAVCAKLFTEVFEESGLPPGVLNLVLGSGARVGNLLARHPDVRAIAFTGSTEVGKGLAEMAGRTLKRVSLELGGKNAVLVLADADLDKAAAGIVQSAFATSGQRCTAAGRVIVEASVQEELERRIVQLTEKLTVGYGLDPKVQMGPLANAKQFSTVSRYVLTAKDEGGRVLFGGHPVSVEGFEEGFFYAPTVITNVQRHHRIAREEVFGPVLAILTARDFDEAVEINNETQYGLSTAVYTNNLHYANRAARECESGLVYINSGTSNAEMGAAFGGFKDSGNGHREVSYHAFDVMTEWKTIYTSY</sequence>
<dbReference type="InterPro" id="IPR016162">
    <property type="entry name" value="Ald_DH_N"/>
</dbReference>
<evidence type="ECO:0000256" key="2">
    <source>
        <dbReference type="ARBA" id="ARBA00023002"/>
    </source>
</evidence>
<dbReference type="FunFam" id="3.40.309.10:FF:000009">
    <property type="entry name" value="Aldehyde dehydrogenase A"/>
    <property type="match status" value="1"/>
</dbReference>
<dbReference type="GO" id="GO:0016620">
    <property type="term" value="F:oxidoreductase activity, acting on the aldehyde or oxo group of donors, NAD or NADP as acceptor"/>
    <property type="evidence" value="ECO:0007669"/>
    <property type="project" value="InterPro"/>
</dbReference>
<dbReference type="InterPro" id="IPR029510">
    <property type="entry name" value="Ald_DH_CS_GLU"/>
</dbReference>
<evidence type="ECO:0000256" key="1">
    <source>
        <dbReference type="ARBA" id="ARBA00009986"/>
    </source>
</evidence>
<dbReference type="InterPro" id="IPR016161">
    <property type="entry name" value="Ald_DH/histidinol_DH"/>
</dbReference>
<evidence type="ECO:0000259" key="9">
    <source>
        <dbReference type="Pfam" id="PF00171"/>
    </source>
</evidence>
<dbReference type="Proteomes" id="UP000502196">
    <property type="component" value="Chromosome"/>
</dbReference>
<dbReference type="EC" id="1.2.1.97" evidence="5"/>
<evidence type="ECO:0000256" key="7">
    <source>
        <dbReference type="PROSITE-ProRule" id="PRU10007"/>
    </source>
</evidence>
<evidence type="ECO:0000256" key="6">
    <source>
        <dbReference type="ARBA" id="ARBA00067277"/>
    </source>
</evidence>
<protein>
    <recommendedName>
        <fullName evidence="6">3-sulfolactaldehyde dehydrogenase</fullName>
        <ecNumber evidence="5">1.2.1.97</ecNumber>
    </recommendedName>
</protein>
<dbReference type="PROSITE" id="PS00687">
    <property type="entry name" value="ALDEHYDE_DEHYDR_GLU"/>
    <property type="match status" value="1"/>
</dbReference>
<evidence type="ECO:0000256" key="5">
    <source>
        <dbReference type="ARBA" id="ARBA00066984"/>
    </source>
</evidence>
<dbReference type="InterPro" id="IPR016160">
    <property type="entry name" value="Ald_DH_CS_CYS"/>
</dbReference>
<dbReference type="SUPFAM" id="SSF53720">
    <property type="entry name" value="ALDH-like"/>
    <property type="match status" value="1"/>
</dbReference>
<dbReference type="FunFam" id="3.40.605.10:FF:000007">
    <property type="entry name" value="NAD/NADP-dependent betaine aldehyde dehydrogenase"/>
    <property type="match status" value="1"/>
</dbReference>
<dbReference type="Pfam" id="PF00171">
    <property type="entry name" value="Aldedh"/>
    <property type="match status" value="1"/>
</dbReference>
<evidence type="ECO:0000256" key="8">
    <source>
        <dbReference type="RuleBase" id="RU003345"/>
    </source>
</evidence>